<dbReference type="AlphaFoldDB" id="A0A396JJ87"/>
<proteinExistence type="predicted"/>
<evidence type="ECO:0000313" key="1">
    <source>
        <dbReference type="EMBL" id="RHN78310.1"/>
    </source>
</evidence>
<protein>
    <submittedName>
        <fullName evidence="1">Uncharacterized protein</fullName>
    </submittedName>
</protein>
<name>A0A396JJ87_MEDTR</name>
<accession>A0A396JJ87</accession>
<dbReference type="Gramene" id="rna1851">
    <property type="protein sequence ID" value="RHN78310.1"/>
    <property type="gene ID" value="gene1851"/>
</dbReference>
<comment type="caution">
    <text evidence="1">The sequence shown here is derived from an EMBL/GenBank/DDBJ whole genome shotgun (WGS) entry which is preliminary data.</text>
</comment>
<dbReference type="Proteomes" id="UP000265566">
    <property type="component" value="Chromosome 1"/>
</dbReference>
<reference evidence="1" key="1">
    <citation type="journal article" date="2018" name="Nat. Plants">
        <title>Whole-genome landscape of Medicago truncatula symbiotic genes.</title>
        <authorList>
            <person name="Pecrix Y."/>
            <person name="Gamas P."/>
            <person name="Carrere S."/>
        </authorList>
    </citation>
    <scope>NUCLEOTIDE SEQUENCE</scope>
    <source>
        <tissue evidence="1">Leaves</tissue>
    </source>
</reference>
<dbReference type="EMBL" id="PSQE01000001">
    <property type="protein sequence ID" value="RHN78310.1"/>
    <property type="molecule type" value="Genomic_DNA"/>
</dbReference>
<gene>
    <name evidence="1" type="ORF">MtrunA17_Chr1g0164111</name>
</gene>
<sequence>MKIFSEGNTSTPILQKVKIAENNSEWLWKGNLNNTIYNMFENKVAFGKLKYLALSDYPELKDVWYGQLHCNVFCSLKHLVVERHWKN</sequence>
<organism evidence="1">
    <name type="scientific">Medicago truncatula</name>
    <name type="common">Barrel medic</name>
    <name type="synonym">Medicago tribuloides</name>
    <dbReference type="NCBI Taxonomy" id="3880"/>
    <lineage>
        <taxon>Eukaryota</taxon>
        <taxon>Viridiplantae</taxon>
        <taxon>Streptophyta</taxon>
        <taxon>Embryophyta</taxon>
        <taxon>Tracheophyta</taxon>
        <taxon>Spermatophyta</taxon>
        <taxon>Magnoliopsida</taxon>
        <taxon>eudicotyledons</taxon>
        <taxon>Gunneridae</taxon>
        <taxon>Pentapetalae</taxon>
        <taxon>rosids</taxon>
        <taxon>fabids</taxon>
        <taxon>Fabales</taxon>
        <taxon>Fabaceae</taxon>
        <taxon>Papilionoideae</taxon>
        <taxon>50 kb inversion clade</taxon>
        <taxon>NPAAA clade</taxon>
        <taxon>Hologalegina</taxon>
        <taxon>IRL clade</taxon>
        <taxon>Trifolieae</taxon>
        <taxon>Medicago</taxon>
    </lineage>
</organism>